<organism evidence="8 9">
    <name type="scientific">Amnibacterium flavum</name>
    <dbReference type="NCBI Taxonomy" id="2173173"/>
    <lineage>
        <taxon>Bacteria</taxon>
        <taxon>Bacillati</taxon>
        <taxon>Actinomycetota</taxon>
        <taxon>Actinomycetes</taxon>
        <taxon>Micrococcales</taxon>
        <taxon>Microbacteriaceae</taxon>
        <taxon>Amnibacterium</taxon>
    </lineage>
</organism>
<evidence type="ECO:0000256" key="5">
    <source>
        <dbReference type="HAMAP-Rule" id="MF_00182"/>
    </source>
</evidence>
<name>A0A2V1HPX0_9MICO</name>
<comment type="similarity">
    <text evidence="1 5">Belongs to the Fmt family.</text>
</comment>
<dbReference type="Proteomes" id="UP000244893">
    <property type="component" value="Unassembled WGS sequence"/>
</dbReference>
<dbReference type="GO" id="GO:0005829">
    <property type="term" value="C:cytosol"/>
    <property type="evidence" value="ECO:0007669"/>
    <property type="project" value="TreeGrafter"/>
</dbReference>
<dbReference type="InterPro" id="IPR005793">
    <property type="entry name" value="Formyl_trans_C"/>
</dbReference>
<feature type="binding site" evidence="5">
    <location>
        <begin position="108"/>
        <end position="111"/>
    </location>
    <ligand>
        <name>(6S)-5,6,7,8-tetrahydrofolate</name>
        <dbReference type="ChEBI" id="CHEBI:57453"/>
    </ligand>
</feature>
<dbReference type="InterPro" id="IPR044135">
    <property type="entry name" value="Met-tRNA-FMT_C"/>
</dbReference>
<protein>
    <recommendedName>
        <fullName evidence="2 5">Methionyl-tRNA formyltransferase</fullName>
        <ecNumber evidence="2 5">2.1.2.9</ecNumber>
    </recommendedName>
</protein>
<dbReference type="SUPFAM" id="SSF50486">
    <property type="entry name" value="FMT C-terminal domain-like"/>
    <property type="match status" value="1"/>
</dbReference>
<evidence type="ECO:0000256" key="4">
    <source>
        <dbReference type="ARBA" id="ARBA00022917"/>
    </source>
</evidence>
<keyword evidence="3 5" id="KW-0808">Transferase</keyword>
<dbReference type="RefSeq" id="WP_116756882.1">
    <property type="nucleotide sequence ID" value="NZ_JBHUEX010000001.1"/>
</dbReference>
<feature type="domain" description="Formyl transferase N-terminal" evidence="6">
    <location>
        <begin position="1"/>
        <end position="179"/>
    </location>
</feature>
<feature type="domain" description="Formyl transferase C-terminal" evidence="7">
    <location>
        <begin position="206"/>
        <end position="297"/>
    </location>
</feature>
<dbReference type="PANTHER" id="PTHR11138:SF5">
    <property type="entry name" value="METHIONYL-TRNA FORMYLTRANSFERASE, MITOCHONDRIAL"/>
    <property type="match status" value="1"/>
</dbReference>
<dbReference type="EMBL" id="QEOP01000002">
    <property type="protein sequence ID" value="PVZ94371.1"/>
    <property type="molecule type" value="Genomic_DNA"/>
</dbReference>
<dbReference type="PANTHER" id="PTHR11138">
    <property type="entry name" value="METHIONYL-TRNA FORMYLTRANSFERASE"/>
    <property type="match status" value="1"/>
</dbReference>
<comment type="caution">
    <text evidence="8">The sequence shown here is derived from an EMBL/GenBank/DDBJ whole genome shotgun (WGS) entry which is preliminary data.</text>
</comment>
<dbReference type="InterPro" id="IPR005794">
    <property type="entry name" value="Fmt"/>
</dbReference>
<dbReference type="Gene3D" id="3.40.50.12230">
    <property type="match status" value="1"/>
</dbReference>
<dbReference type="EC" id="2.1.2.9" evidence="2 5"/>
<dbReference type="GO" id="GO:0004479">
    <property type="term" value="F:methionyl-tRNA formyltransferase activity"/>
    <property type="evidence" value="ECO:0007669"/>
    <property type="project" value="UniProtKB-UniRule"/>
</dbReference>
<dbReference type="HAMAP" id="MF_00182">
    <property type="entry name" value="Formyl_trans"/>
    <property type="match status" value="1"/>
</dbReference>
<dbReference type="InterPro" id="IPR002376">
    <property type="entry name" value="Formyl_transf_N"/>
</dbReference>
<keyword evidence="9" id="KW-1185">Reference proteome</keyword>
<proteinExistence type="inferred from homology"/>
<dbReference type="CDD" id="cd08646">
    <property type="entry name" value="FMT_core_Met-tRNA-FMT_N"/>
    <property type="match status" value="1"/>
</dbReference>
<comment type="catalytic activity">
    <reaction evidence="5">
        <text>L-methionyl-tRNA(fMet) + (6R)-10-formyltetrahydrofolate = N-formyl-L-methionyl-tRNA(fMet) + (6S)-5,6,7,8-tetrahydrofolate + H(+)</text>
        <dbReference type="Rhea" id="RHEA:24380"/>
        <dbReference type="Rhea" id="RHEA-COMP:9952"/>
        <dbReference type="Rhea" id="RHEA-COMP:9953"/>
        <dbReference type="ChEBI" id="CHEBI:15378"/>
        <dbReference type="ChEBI" id="CHEBI:57453"/>
        <dbReference type="ChEBI" id="CHEBI:78530"/>
        <dbReference type="ChEBI" id="CHEBI:78844"/>
        <dbReference type="ChEBI" id="CHEBI:195366"/>
        <dbReference type="EC" id="2.1.2.9"/>
    </reaction>
</comment>
<evidence type="ECO:0000256" key="2">
    <source>
        <dbReference type="ARBA" id="ARBA00012261"/>
    </source>
</evidence>
<evidence type="ECO:0000313" key="8">
    <source>
        <dbReference type="EMBL" id="PVZ94371.1"/>
    </source>
</evidence>
<keyword evidence="4 5" id="KW-0648">Protein biosynthesis</keyword>
<dbReference type="InterPro" id="IPR041711">
    <property type="entry name" value="Met-tRNA-FMT_N"/>
</dbReference>
<evidence type="ECO:0000256" key="1">
    <source>
        <dbReference type="ARBA" id="ARBA00010699"/>
    </source>
</evidence>
<dbReference type="AlphaFoldDB" id="A0A2V1HPX0"/>
<evidence type="ECO:0000259" key="6">
    <source>
        <dbReference type="Pfam" id="PF00551"/>
    </source>
</evidence>
<dbReference type="SUPFAM" id="SSF53328">
    <property type="entry name" value="Formyltransferase"/>
    <property type="match status" value="1"/>
</dbReference>
<evidence type="ECO:0000256" key="3">
    <source>
        <dbReference type="ARBA" id="ARBA00022679"/>
    </source>
</evidence>
<evidence type="ECO:0000313" key="9">
    <source>
        <dbReference type="Proteomes" id="UP000244893"/>
    </source>
</evidence>
<dbReference type="NCBIfam" id="TIGR00460">
    <property type="entry name" value="fmt"/>
    <property type="match status" value="1"/>
</dbReference>
<dbReference type="Pfam" id="PF02911">
    <property type="entry name" value="Formyl_trans_C"/>
    <property type="match status" value="1"/>
</dbReference>
<reference evidence="8 9" key="1">
    <citation type="submission" date="2018-05" db="EMBL/GenBank/DDBJ databases">
        <title>Amnibacterium sp. M8JJ-5, whole genome shotgun sequence.</title>
        <authorList>
            <person name="Tuo L."/>
        </authorList>
    </citation>
    <scope>NUCLEOTIDE SEQUENCE [LARGE SCALE GENOMIC DNA]</scope>
    <source>
        <strain evidence="8 9">M8JJ-5</strain>
    </source>
</reference>
<comment type="function">
    <text evidence="5">Attaches a formyl group to the free amino group of methionyl-tRNA(fMet). The formyl group appears to play a dual role in the initiator identity of N-formylmethionyl-tRNA by promoting its recognition by IF2 and preventing the misappropriation of this tRNA by the elongation apparatus.</text>
</comment>
<gene>
    <name evidence="5 8" type="primary">fmt</name>
    <name evidence="8" type="ORF">DDQ50_11655</name>
</gene>
<sequence>MKIVFAGTPAVAVPSLDAIASSGHDIVAVVTRPDAPLGRKRVLTPSPVGLRAEELGLPVLKAARADDELTDAIARLAPDLGVVVAYGALLRQPLLDTPRLGWINLHFSLLPRWRGAAPVQHAVIAGDTVTGASVFQLEAGLDTGPVFGTIEQPIAPHATSGKLLETLSHSGSELLLSVVDALADGSATAVAQVGEVTLAPKLGIVDAAIDAGRSAAEVSGRIRGTTPEPGAFVTIDGLRLKLLDAAIALDAPRIEPYVIESHGGRLLLGTATDPIELTSVHPAGKRPMPALDWWRGRGDRGPVRVDSPS</sequence>
<dbReference type="InterPro" id="IPR036477">
    <property type="entry name" value="Formyl_transf_N_sf"/>
</dbReference>
<dbReference type="OrthoDB" id="9802815at2"/>
<dbReference type="InterPro" id="IPR011034">
    <property type="entry name" value="Formyl_transferase-like_C_sf"/>
</dbReference>
<accession>A0A2V1HPX0</accession>
<dbReference type="CDD" id="cd08704">
    <property type="entry name" value="Met_tRNA_FMT_C"/>
    <property type="match status" value="1"/>
</dbReference>
<dbReference type="Pfam" id="PF00551">
    <property type="entry name" value="Formyl_trans_N"/>
    <property type="match status" value="1"/>
</dbReference>
<evidence type="ECO:0000259" key="7">
    <source>
        <dbReference type="Pfam" id="PF02911"/>
    </source>
</evidence>